<evidence type="ECO:0000256" key="3">
    <source>
        <dbReference type="ARBA" id="ARBA00023136"/>
    </source>
</evidence>
<gene>
    <name evidence="6" type="ORF">L248_0566</name>
</gene>
<organism evidence="6 7">
    <name type="scientific">Schleiferilactobacillus shenzhenensis LY-73</name>
    <dbReference type="NCBI Taxonomy" id="1231336"/>
    <lineage>
        <taxon>Bacteria</taxon>
        <taxon>Bacillati</taxon>
        <taxon>Bacillota</taxon>
        <taxon>Bacilli</taxon>
        <taxon>Lactobacillales</taxon>
        <taxon>Lactobacillaceae</taxon>
        <taxon>Schleiferilactobacillus</taxon>
    </lineage>
</organism>
<dbReference type="HOGENOM" id="CLU_021021_2_0_9"/>
<dbReference type="eggNOG" id="COG1653">
    <property type="taxonomic scope" value="Bacteria"/>
</dbReference>
<evidence type="ECO:0000256" key="2">
    <source>
        <dbReference type="ARBA" id="ARBA00022729"/>
    </source>
</evidence>
<sequence>MFWWVHLKDSMERSLIMKMSKVFQIAGIAAISLLVLTACGNKSDQSSGSSTGNVTVHTSGFPIVDKQITLSLMAPSMGSVNWNNMQVLKDYQKMTNIKLKYNTPPQADFSTKLNLAFASQDLPDIIFAAGSALTPANEVAYGRDGQLLPLDKLIPKYAPNFNKLMEKDPNIRKSITTPDGHIYSLPMLSSGPTSIWYIGPMWYNGEWLKNLGVKTLPKTADELYALLKRFKTEDPNKNGKADEIPFSDTKLSASRYFLMAIFGMLSNDVQNNGDKVVYNPGTSNYKAYLTFMHKLFAEGLMDKDTFSQSDDQKKAKGQSDRLGLFSDYFSYFTTGRTQKQAMNDPMFQPLTSSVSPKAVIPGSPRINRGDFSITKNNPNPAASLRWVDYFYSGTGSDFLNAGKEGGFWKYAKNSKGEKVRVLNDGITPDNSEDKRSKISPDYGLTVPKYAGDDKMGPILATPDSPKVDAFTAFVNKETAEKYTPYARVPYPLVYLTKDEQDSIASNATDLSTYVEQMEAKFITGVEPLSNWDKYLKTLDSMNVKQYVKVYQAAYDRWKKAE</sequence>
<dbReference type="STRING" id="1231336.L248_0566"/>
<keyword evidence="3" id="KW-0472">Membrane</keyword>
<dbReference type="InterPro" id="IPR050490">
    <property type="entry name" value="Bact_solute-bd_prot1"/>
</dbReference>
<name>U4TKS0_9LACO</name>
<evidence type="ECO:0000256" key="5">
    <source>
        <dbReference type="ARBA" id="ARBA00023288"/>
    </source>
</evidence>
<dbReference type="InterPro" id="IPR006059">
    <property type="entry name" value="SBP"/>
</dbReference>
<dbReference type="Proteomes" id="UP000030647">
    <property type="component" value="Unassembled WGS sequence"/>
</dbReference>
<evidence type="ECO:0008006" key="8">
    <source>
        <dbReference type="Google" id="ProtNLM"/>
    </source>
</evidence>
<evidence type="ECO:0000313" key="6">
    <source>
        <dbReference type="EMBL" id="ERL64789.1"/>
    </source>
</evidence>
<evidence type="ECO:0000313" key="7">
    <source>
        <dbReference type="Proteomes" id="UP000030647"/>
    </source>
</evidence>
<evidence type="ECO:0000256" key="4">
    <source>
        <dbReference type="ARBA" id="ARBA00023139"/>
    </source>
</evidence>
<accession>U4TKS0</accession>
<reference evidence="7" key="1">
    <citation type="journal article" date="2013" name="Genome Announc.">
        <title>Whole-Genome Sequencing of Lactobacillus shenzhenensis Strain LY-73T.</title>
        <authorList>
            <person name="Lin Z."/>
            <person name="Liu Z."/>
            <person name="Yang R."/>
            <person name="Zou Y."/>
            <person name="Wan D."/>
            <person name="Chen J."/>
            <person name="Guo M."/>
            <person name="Zhao J."/>
            <person name="Fang C."/>
            <person name="Yang R."/>
            <person name="Liu F."/>
        </authorList>
    </citation>
    <scope>NUCLEOTIDE SEQUENCE [LARGE SCALE GENOMIC DNA]</scope>
    <source>
        <strain evidence="7">LY-73</strain>
    </source>
</reference>
<protein>
    <recommendedName>
        <fullName evidence="8">Extracellular solute-binding protein</fullName>
    </recommendedName>
</protein>
<dbReference type="SUPFAM" id="SSF53850">
    <property type="entry name" value="Periplasmic binding protein-like II"/>
    <property type="match status" value="1"/>
</dbReference>
<keyword evidence="5" id="KW-0449">Lipoprotein</keyword>
<proteinExistence type="predicted"/>
<dbReference type="EMBL" id="KI271592">
    <property type="protein sequence ID" value="ERL64789.1"/>
    <property type="molecule type" value="Genomic_DNA"/>
</dbReference>
<keyword evidence="1" id="KW-1003">Cell membrane</keyword>
<evidence type="ECO:0000256" key="1">
    <source>
        <dbReference type="ARBA" id="ARBA00022475"/>
    </source>
</evidence>
<dbReference type="AlphaFoldDB" id="U4TKS0"/>
<dbReference type="PANTHER" id="PTHR43649">
    <property type="entry name" value="ARABINOSE-BINDING PROTEIN-RELATED"/>
    <property type="match status" value="1"/>
</dbReference>
<keyword evidence="4" id="KW-0564">Palmitate</keyword>
<keyword evidence="7" id="KW-1185">Reference proteome</keyword>
<dbReference type="PANTHER" id="PTHR43649:SF33">
    <property type="entry name" value="POLYGALACTURONAN_RHAMNOGALACTURONAN-BINDING PROTEIN YTCQ"/>
    <property type="match status" value="1"/>
</dbReference>
<keyword evidence="2" id="KW-0732">Signal</keyword>
<dbReference type="Gene3D" id="3.40.190.10">
    <property type="entry name" value="Periplasmic binding protein-like II"/>
    <property type="match status" value="2"/>
</dbReference>
<dbReference type="Pfam" id="PF13416">
    <property type="entry name" value="SBP_bac_8"/>
    <property type="match status" value="1"/>
</dbReference>